<dbReference type="Proteomes" id="UP000186922">
    <property type="component" value="Unassembled WGS sequence"/>
</dbReference>
<name>A0A1D1W5Z9_RAMVA</name>
<evidence type="ECO:0000313" key="1">
    <source>
        <dbReference type="EMBL" id="GAV08875.1"/>
    </source>
</evidence>
<dbReference type="EMBL" id="BDGG01000019">
    <property type="protein sequence ID" value="GAV08875.1"/>
    <property type="molecule type" value="Genomic_DNA"/>
</dbReference>
<dbReference type="AlphaFoldDB" id="A0A1D1W5Z9"/>
<keyword evidence="2" id="KW-1185">Reference proteome</keyword>
<sequence>MGFRRSCRHGVNYMQRRMTEFFALSSSLMIFSRNPVLSAPLKVSWYSVDNTVQRTPNEPGRLRYNGTGTGMAQSGTGRGSWSQLLCLPGTGGPCWNTGVPHGYRMQLIPYDNHAPLSYQGAVLPGLPSPSAPSPTPSTQHDIRMDLINVTSVNISGVNISNNKK</sequence>
<evidence type="ECO:0000313" key="2">
    <source>
        <dbReference type="Proteomes" id="UP000186922"/>
    </source>
</evidence>
<comment type="caution">
    <text evidence="1">The sequence shown here is derived from an EMBL/GenBank/DDBJ whole genome shotgun (WGS) entry which is preliminary data.</text>
</comment>
<organism evidence="1 2">
    <name type="scientific">Ramazzottius varieornatus</name>
    <name type="common">Water bear</name>
    <name type="synonym">Tardigrade</name>
    <dbReference type="NCBI Taxonomy" id="947166"/>
    <lineage>
        <taxon>Eukaryota</taxon>
        <taxon>Metazoa</taxon>
        <taxon>Ecdysozoa</taxon>
        <taxon>Tardigrada</taxon>
        <taxon>Eutardigrada</taxon>
        <taxon>Parachela</taxon>
        <taxon>Hypsibioidea</taxon>
        <taxon>Ramazzottiidae</taxon>
        <taxon>Ramazzottius</taxon>
    </lineage>
</organism>
<reference evidence="1 2" key="1">
    <citation type="journal article" date="2016" name="Nat. Commun.">
        <title>Extremotolerant tardigrade genome and improved radiotolerance of human cultured cells by tardigrade-unique protein.</title>
        <authorList>
            <person name="Hashimoto T."/>
            <person name="Horikawa D.D."/>
            <person name="Saito Y."/>
            <person name="Kuwahara H."/>
            <person name="Kozuka-Hata H."/>
            <person name="Shin-I T."/>
            <person name="Minakuchi Y."/>
            <person name="Ohishi K."/>
            <person name="Motoyama A."/>
            <person name="Aizu T."/>
            <person name="Enomoto A."/>
            <person name="Kondo K."/>
            <person name="Tanaka S."/>
            <person name="Hara Y."/>
            <person name="Koshikawa S."/>
            <person name="Sagara H."/>
            <person name="Miura T."/>
            <person name="Yokobori S."/>
            <person name="Miyagawa K."/>
            <person name="Suzuki Y."/>
            <person name="Kubo T."/>
            <person name="Oyama M."/>
            <person name="Kohara Y."/>
            <person name="Fujiyama A."/>
            <person name="Arakawa K."/>
            <person name="Katayama T."/>
            <person name="Toyoda A."/>
            <person name="Kunieda T."/>
        </authorList>
    </citation>
    <scope>NUCLEOTIDE SEQUENCE [LARGE SCALE GENOMIC DNA]</scope>
    <source>
        <strain evidence="1 2">YOKOZUNA-1</strain>
    </source>
</reference>
<proteinExistence type="predicted"/>
<accession>A0A1D1W5Z9</accession>
<gene>
    <name evidence="1" type="primary">RvY_18503-1</name>
    <name evidence="1" type="synonym">RvY_18503.1</name>
    <name evidence="1" type="ORF">RvY_18503</name>
</gene>
<protein>
    <submittedName>
        <fullName evidence="1">Uncharacterized protein</fullName>
    </submittedName>
</protein>